<keyword evidence="2" id="KW-1185">Reference proteome</keyword>
<gene>
    <name evidence="3 4 5 6" type="primary">LOC104219662</name>
</gene>
<dbReference type="Proteomes" id="UP000189701">
    <property type="component" value="Unplaced"/>
</dbReference>
<protein>
    <submittedName>
        <fullName evidence="3 4">Uncharacterized protein LOC104219662</fullName>
    </submittedName>
</protein>
<sequence>MGKDAEEQLSLNEDSKDGEVIESLLSPIPRSPINSRPNSMVIKKANTVIPAHLVAEAISTLDGLDLRWSGPITPSEMQYVQQYVLAKYPEYCNGLVEEGDKIDLYTLCLTDESSASEKGKSPRRESSSLSFGSSNSELGKILLEPSRLLDILTKKTSYQGNFISIPEIQVRNRALQQCGLSDEEYLVVFTVTLKKAMIMIGECYPFFRGNYYMTILGEDYDCIREFVSFKDSKVIAAPETWLDLRIKGSQLSQYFRRKCKHSPKGLFAYPAYIEETRYSMHWISEAHRNSWHVLLDASGLDAGKERRLALALHRPDFVLCTVDNTHAQPSRITCLLVRKQSFETAASSAN</sequence>
<proteinExistence type="predicted"/>
<feature type="region of interest" description="Disordered" evidence="1">
    <location>
        <begin position="115"/>
        <end position="134"/>
    </location>
</feature>
<reference evidence="2" key="1">
    <citation type="journal article" date="2013" name="Genome Biol.">
        <title>Reference genomes and transcriptomes of Nicotiana sylvestris and Nicotiana tomentosiformis.</title>
        <authorList>
            <person name="Sierro N."/>
            <person name="Battey J.N."/>
            <person name="Ouadi S."/>
            <person name="Bovet L."/>
            <person name="Goepfert S."/>
            <person name="Bakaher N."/>
            <person name="Peitsch M.C."/>
            <person name="Ivanov N.V."/>
        </authorList>
    </citation>
    <scope>NUCLEOTIDE SEQUENCE [LARGE SCALE GENOMIC DNA]</scope>
</reference>
<evidence type="ECO:0000313" key="6">
    <source>
        <dbReference type="RefSeq" id="XP_009768669.1"/>
    </source>
</evidence>
<accession>A0A1U7VQJ8</accession>
<dbReference type="STRING" id="4096.A0A1U7VQJ8"/>
<dbReference type="eggNOG" id="KOG2142">
    <property type="taxonomic scope" value="Eukaryota"/>
</dbReference>
<evidence type="ECO:0000313" key="4">
    <source>
        <dbReference type="RefSeq" id="XP_009768667.1"/>
    </source>
</evidence>
<reference evidence="3 4" key="2">
    <citation type="submission" date="2025-04" db="UniProtKB">
        <authorList>
            <consortium name="RefSeq"/>
        </authorList>
    </citation>
    <scope>IDENTIFICATION</scope>
    <source>
        <tissue evidence="3 4">Leaf</tissue>
    </source>
</reference>
<evidence type="ECO:0000313" key="2">
    <source>
        <dbReference type="Proteomes" id="UP000189701"/>
    </source>
</evidence>
<dbReference type="PANTHER" id="PTHR14237:SF60">
    <property type="entry name" value="AMINOTRANSFERASE CLASS V DOMAIN-CONTAINING PROTEIN"/>
    <property type="match status" value="1"/>
</dbReference>
<evidence type="ECO:0000256" key="1">
    <source>
        <dbReference type="SAM" id="MobiDB-lite"/>
    </source>
</evidence>
<dbReference type="RefSeq" id="XP_009768669.1">
    <property type="nucleotide sequence ID" value="XM_009770367.1"/>
</dbReference>
<dbReference type="RefSeq" id="XP_009768666.1">
    <property type="nucleotide sequence ID" value="XM_009770364.1"/>
</dbReference>
<dbReference type="RefSeq" id="XP_009768667.1">
    <property type="nucleotide sequence ID" value="XM_009770365.1"/>
</dbReference>
<dbReference type="AlphaFoldDB" id="A0A1U7VQJ8"/>
<name>A0A1U7VQJ8_NICSY</name>
<evidence type="ECO:0000313" key="3">
    <source>
        <dbReference type="RefSeq" id="XP_009768666.1"/>
    </source>
</evidence>
<dbReference type="OrthoDB" id="1224858at2759"/>
<evidence type="ECO:0000313" key="5">
    <source>
        <dbReference type="RefSeq" id="XP_009768668.1"/>
    </source>
</evidence>
<feature type="compositionally biased region" description="Basic and acidic residues" evidence="1">
    <location>
        <begin position="115"/>
        <end position="126"/>
    </location>
</feature>
<organism evidence="2 5">
    <name type="scientific">Nicotiana sylvestris</name>
    <name type="common">Wood tobacco</name>
    <name type="synonym">South American tobacco</name>
    <dbReference type="NCBI Taxonomy" id="4096"/>
    <lineage>
        <taxon>Eukaryota</taxon>
        <taxon>Viridiplantae</taxon>
        <taxon>Streptophyta</taxon>
        <taxon>Embryophyta</taxon>
        <taxon>Tracheophyta</taxon>
        <taxon>Spermatophyta</taxon>
        <taxon>Magnoliopsida</taxon>
        <taxon>eudicotyledons</taxon>
        <taxon>Gunneridae</taxon>
        <taxon>Pentapetalae</taxon>
        <taxon>asterids</taxon>
        <taxon>lamiids</taxon>
        <taxon>Solanales</taxon>
        <taxon>Solanaceae</taxon>
        <taxon>Nicotianoideae</taxon>
        <taxon>Nicotianeae</taxon>
        <taxon>Nicotiana</taxon>
    </lineage>
</organism>
<dbReference type="RefSeq" id="XP_009768668.1">
    <property type="nucleotide sequence ID" value="XM_009770366.1"/>
</dbReference>
<dbReference type="PANTHER" id="PTHR14237">
    <property type="entry name" value="MOLYBDOPTERIN COFACTOR SULFURASE MOSC"/>
    <property type="match status" value="1"/>
</dbReference>